<reference evidence="1" key="1">
    <citation type="submission" date="2018-02" db="EMBL/GenBank/DDBJ databases">
        <title>Rhizophora mucronata_Transcriptome.</title>
        <authorList>
            <person name="Meera S.P."/>
            <person name="Sreeshan A."/>
            <person name="Augustine A."/>
        </authorList>
    </citation>
    <scope>NUCLEOTIDE SEQUENCE</scope>
    <source>
        <tissue evidence="1">Leaf</tissue>
    </source>
</reference>
<sequence length="16" mass="1763">MSVAFIYLGSCEVKES</sequence>
<name>A0A2P2PYY1_RHIMU</name>
<dbReference type="EMBL" id="GGEC01079385">
    <property type="protein sequence ID" value="MBX59869.1"/>
    <property type="molecule type" value="Transcribed_RNA"/>
</dbReference>
<dbReference type="AlphaFoldDB" id="A0A2P2PYY1"/>
<protein>
    <submittedName>
        <fullName evidence="1">Uncharacterized protein</fullName>
    </submittedName>
</protein>
<organism evidence="1">
    <name type="scientific">Rhizophora mucronata</name>
    <name type="common">Asiatic mangrove</name>
    <dbReference type="NCBI Taxonomy" id="61149"/>
    <lineage>
        <taxon>Eukaryota</taxon>
        <taxon>Viridiplantae</taxon>
        <taxon>Streptophyta</taxon>
        <taxon>Embryophyta</taxon>
        <taxon>Tracheophyta</taxon>
        <taxon>Spermatophyta</taxon>
        <taxon>Magnoliopsida</taxon>
        <taxon>eudicotyledons</taxon>
        <taxon>Gunneridae</taxon>
        <taxon>Pentapetalae</taxon>
        <taxon>rosids</taxon>
        <taxon>fabids</taxon>
        <taxon>Malpighiales</taxon>
        <taxon>Rhizophoraceae</taxon>
        <taxon>Rhizophora</taxon>
    </lineage>
</organism>
<evidence type="ECO:0000313" key="1">
    <source>
        <dbReference type="EMBL" id="MBX59869.1"/>
    </source>
</evidence>
<accession>A0A2P2PYY1</accession>
<proteinExistence type="predicted"/>